<dbReference type="GO" id="GO:0003824">
    <property type="term" value="F:catalytic activity"/>
    <property type="evidence" value="ECO:0007669"/>
    <property type="project" value="InterPro"/>
</dbReference>
<dbReference type="PANTHER" id="PTHR43802">
    <property type="entry name" value="ENOYL-COA HYDRATASE"/>
    <property type="match status" value="1"/>
</dbReference>
<dbReference type="InterPro" id="IPR018376">
    <property type="entry name" value="Enoyl-CoA_hyd/isom_CS"/>
</dbReference>
<gene>
    <name evidence="4" type="ORF">CR205_17395</name>
</gene>
<dbReference type="PANTHER" id="PTHR43802:SF1">
    <property type="entry name" value="IP11341P-RELATED"/>
    <property type="match status" value="1"/>
</dbReference>
<dbReference type="Proteomes" id="UP000248066">
    <property type="component" value="Unassembled WGS sequence"/>
</dbReference>
<reference evidence="4 5" key="1">
    <citation type="submission" date="2017-10" db="EMBL/GenBank/DDBJ databases">
        <title>Bacillus sp. nov., a halophilic bacterium isolated from a Yangshapao Lake.</title>
        <authorList>
            <person name="Wang H."/>
        </authorList>
    </citation>
    <scope>NUCLEOTIDE SEQUENCE [LARGE SCALE GENOMIC DNA]</scope>
    <source>
        <strain evidence="4 5">YSP-3</strain>
    </source>
</reference>
<proteinExistence type="inferred from homology"/>
<accession>A0A2W0H7S1</accession>
<dbReference type="CDD" id="cd06558">
    <property type="entry name" value="crotonase-like"/>
    <property type="match status" value="1"/>
</dbReference>
<dbReference type="AlphaFoldDB" id="A0A2W0H7S1"/>
<evidence type="ECO:0000256" key="1">
    <source>
        <dbReference type="ARBA" id="ARBA00005254"/>
    </source>
</evidence>
<dbReference type="Gene3D" id="3.90.226.10">
    <property type="entry name" value="2-enoyl-CoA Hydratase, Chain A, domain 1"/>
    <property type="match status" value="1"/>
</dbReference>
<dbReference type="PROSITE" id="PS00166">
    <property type="entry name" value="ENOYL_COA_HYDRATASE"/>
    <property type="match status" value="1"/>
</dbReference>
<comment type="similarity">
    <text evidence="1 2">Belongs to the enoyl-CoA hydratase/isomerase family.</text>
</comment>
<organism evidence="4 5">
    <name type="scientific">Alteribacter lacisalsi</name>
    <dbReference type="NCBI Taxonomy" id="2045244"/>
    <lineage>
        <taxon>Bacteria</taxon>
        <taxon>Bacillati</taxon>
        <taxon>Bacillota</taxon>
        <taxon>Bacilli</taxon>
        <taxon>Bacillales</taxon>
        <taxon>Bacillaceae</taxon>
        <taxon>Alteribacter</taxon>
    </lineage>
</organism>
<dbReference type="Pfam" id="PF00378">
    <property type="entry name" value="ECH_1"/>
    <property type="match status" value="1"/>
</dbReference>
<evidence type="ECO:0000313" key="4">
    <source>
        <dbReference type="EMBL" id="PYZ96140.1"/>
    </source>
</evidence>
<keyword evidence="5" id="KW-1185">Reference proteome</keyword>
<dbReference type="InterPro" id="IPR014748">
    <property type="entry name" value="Enoyl-CoA_hydra_C"/>
</dbReference>
<feature type="region of interest" description="Disordered" evidence="3">
    <location>
        <begin position="224"/>
        <end position="252"/>
    </location>
</feature>
<sequence length="252" mass="27449">MNTYKTISYDVGDGTGTITLNRPEVKNALNEAMHEELYEALQQARSDESVRAIVITGTDGAFSSGADLKSIPLEKLEYFDHGEYLERTYNPLVKLLDAINKPTIAYMNGTAAGAGLSIALACDFRAAEHDAKLALSFMKIGLVPDAGASYFLPRLVGLSKALELSLGEAISAEEAFRIGLIHKIGSPDDLTETLKGVPPTAYANMKNNMKCGLHLSLDEVLEEEKKGQQQAGKSAEHREALMQFLNSRKQKK</sequence>
<dbReference type="InterPro" id="IPR001753">
    <property type="entry name" value="Enoyl-CoA_hydra/iso"/>
</dbReference>
<dbReference type="InterPro" id="IPR029045">
    <property type="entry name" value="ClpP/crotonase-like_dom_sf"/>
</dbReference>
<evidence type="ECO:0000313" key="5">
    <source>
        <dbReference type="Proteomes" id="UP000248066"/>
    </source>
</evidence>
<evidence type="ECO:0000256" key="3">
    <source>
        <dbReference type="SAM" id="MobiDB-lite"/>
    </source>
</evidence>
<dbReference type="EMBL" id="PDOF01000003">
    <property type="protein sequence ID" value="PYZ96140.1"/>
    <property type="molecule type" value="Genomic_DNA"/>
</dbReference>
<comment type="caution">
    <text evidence="4">The sequence shown here is derived from an EMBL/GenBank/DDBJ whole genome shotgun (WGS) entry which is preliminary data.</text>
</comment>
<protein>
    <submittedName>
        <fullName evidence="4">Enoyl-CoA hydratase</fullName>
    </submittedName>
</protein>
<dbReference type="SUPFAM" id="SSF52096">
    <property type="entry name" value="ClpP/crotonase"/>
    <property type="match status" value="1"/>
</dbReference>
<dbReference type="RefSeq" id="WP_110521415.1">
    <property type="nucleotide sequence ID" value="NZ_PDOF01000003.1"/>
</dbReference>
<dbReference type="Gene3D" id="1.10.12.10">
    <property type="entry name" value="Lyase 2-enoyl-coa Hydratase, Chain A, domain 2"/>
    <property type="match status" value="1"/>
</dbReference>
<evidence type="ECO:0000256" key="2">
    <source>
        <dbReference type="RuleBase" id="RU003707"/>
    </source>
</evidence>
<dbReference type="OrthoDB" id="9775794at2"/>
<name>A0A2W0H7S1_9BACI</name>